<dbReference type="GO" id="GO:0016197">
    <property type="term" value="P:endosomal transport"/>
    <property type="evidence" value="ECO:0007669"/>
    <property type="project" value="TreeGrafter"/>
</dbReference>
<dbReference type="PANTHER" id="PTHR46319:SF3">
    <property type="entry name" value="ZINC FINGER FYVE DOMAIN-CONTAINING PROTEIN"/>
    <property type="match status" value="1"/>
</dbReference>
<dbReference type="PANTHER" id="PTHR46319">
    <property type="entry name" value="ZINC FINGER FYVE DOMAIN-CONTAINING PROTEIN"/>
    <property type="match status" value="1"/>
</dbReference>
<proteinExistence type="predicted"/>
<dbReference type="AlphaFoldDB" id="A0A0K1PVB6"/>
<dbReference type="Pfam" id="PF11979">
    <property type="entry name" value="SARA_C"/>
    <property type="match status" value="1"/>
</dbReference>
<accession>A0A0K1PVB6</accession>
<feature type="domain" description="Smad anchor for receptor activation-like C-terminal" evidence="2">
    <location>
        <begin position="245"/>
        <end position="430"/>
    </location>
</feature>
<dbReference type="Proteomes" id="UP000064967">
    <property type="component" value="Chromosome"/>
</dbReference>
<name>A0A0K1PVB6_9BACT</name>
<evidence type="ECO:0000259" key="2">
    <source>
        <dbReference type="Pfam" id="PF11979"/>
    </source>
</evidence>
<dbReference type="EMBL" id="CP012333">
    <property type="protein sequence ID" value="AKU97069.1"/>
    <property type="molecule type" value="Genomic_DNA"/>
</dbReference>
<evidence type="ECO:0000313" key="4">
    <source>
        <dbReference type="Proteomes" id="UP000064967"/>
    </source>
</evidence>
<reference evidence="3 4" key="1">
    <citation type="submission" date="2015-08" db="EMBL/GenBank/DDBJ databases">
        <authorList>
            <person name="Babu N.S."/>
            <person name="Beckwith C.J."/>
            <person name="Beseler K.G."/>
            <person name="Brison A."/>
            <person name="Carone J.V."/>
            <person name="Caskin T.P."/>
            <person name="Diamond M."/>
            <person name="Durham M.E."/>
            <person name="Foxe J.M."/>
            <person name="Go M."/>
            <person name="Henderson B.A."/>
            <person name="Jones I.B."/>
            <person name="McGettigan J.A."/>
            <person name="Micheletti S.J."/>
            <person name="Nasrallah M.E."/>
            <person name="Ortiz D."/>
            <person name="Piller C.R."/>
            <person name="Privatt S.R."/>
            <person name="Schneider S.L."/>
            <person name="Sharp S."/>
            <person name="Smith T.C."/>
            <person name="Stanton J.D."/>
            <person name="Ullery H.E."/>
            <person name="Wilson R.J."/>
            <person name="Serrano M.G."/>
            <person name="Buck G."/>
            <person name="Lee V."/>
            <person name="Wang Y."/>
            <person name="Carvalho R."/>
            <person name="Voegtly L."/>
            <person name="Shi R."/>
            <person name="Duckworth R."/>
            <person name="Johnson A."/>
            <person name="Loviza R."/>
            <person name="Walstead R."/>
            <person name="Shah Z."/>
            <person name="Kiflezghi M."/>
            <person name="Wade K."/>
            <person name="Ball S.L."/>
            <person name="Bradley K.W."/>
            <person name="Asai D.J."/>
            <person name="Bowman C.A."/>
            <person name="Russell D.A."/>
            <person name="Pope W.H."/>
            <person name="Jacobs-Sera D."/>
            <person name="Hendrix R.W."/>
            <person name="Hatfull G.F."/>
        </authorList>
    </citation>
    <scope>NUCLEOTIDE SEQUENCE [LARGE SCALE GENOMIC DNA]</scope>
    <source>
        <strain evidence="3 4">DSM 27648</strain>
    </source>
</reference>
<feature type="compositionally biased region" description="Basic and acidic residues" evidence="1">
    <location>
        <begin position="60"/>
        <end position="91"/>
    </location>
</feature>
<feature type="region of interest" description="Disordered" evidence="1">
    <location>
        <begin position="37"/>
        <end position="100"/>
    </location>
</feature>
<dbReference type="InterPro" id="IPR022557">
    <property type="entry name" value="SARA-like_C"/>
</dbReference>
<evidence type="ECO:0000256" key="1">
    <source>
        <dbReference type="SAM" id="MobiDB-lite"/>
    </source>
</evidence>
<sequence length="450" mass="49336">MKHETKLAVRLAYVDAVEHDYVKMHVGVETRTEALHEGNHSSASFSFSGDPGSLRPRSVARFDREDEPLNERAKDLGIDRRESPEVERERQNPLANRHRRSTTRAMGIFSKLCGSRAPSGSLPALGKPIELVPIPGVLTVRAHAHAMQDVDGPFVTIVTEGLRSRGQREILLTLRTRDVDDLASIIREISNFFVFVYRLAGEGKIVRNGDFTQFGERGLLGGSNNGVLYVDANPISDIDLPPAPLAAIVVGPDEIALARASGPYRVLARLGEHYRTFPFPRWNDLHRSSVATGEQETTSVLAKMARARVSGSSVVAESGHLRMLVTPDGRPVLRKLLEPSAPSEPVALLTDPAPDANARLVWRPRQTEPTAITPPGSDGSRMTGIFLLVTGGVERDEVRLFEDGYALLLTADSLASLWQALRDEQPFSLDRCDGMTFAVEWASLDSTSIN</sequence>
<evidence type="ECO:0000313" key="3">
    <source>
        <dbReference type="EMBL" id="AKU97069.1"/>
    </source>
</evidence>
<protein>
    <recommendedName>
        <fullName evidence="2">Smad anchor for receptor activation-like C-terminal domain-containing protein</fullName>
    </recommendedName>
</protein>
<keyword evidence="4" id="KW-1185">Reference proteome</keyword>
<gene>
    <name evidence="3" type="ORF">AKJ09_03733</name>
</gene>
<organism evidence="3 4">
    <name type="scientific">Labilithrix luteola</name>
    <dbReference type="NCBI Taxonomy" id="1391654"/>
    <lineage>
        <taxon>Bacteria</taxon>
        <taxon>Pseudomonadati</taxon>
        <taxon>Myxococcota</taxon>
        <taxon>Polyangia</taxon>
        <taxon>Polyangiales</taxon>
        <taxon>Labilitrichaceae</taxon>
        <taxon>Labilithrix</taxon>
    </lineage>
</organism>
<dbReference type="KEGG" id="llu:AKJ09_03733"/>
<dbReference type="STRING" id="1391654.AKJ09_03733"/>